<dbReference type="EMBL" id="FOKG01000005">
    <property type="protein sequence ID" value="SFB16608.1"/>
    <property type="molecule type" value="Genomic_DNA"/>
</dbReference>
<dbReference type="STRING" id="490629.SAMN05216266_105319"/>
<dbReference type="AlphaFoldDB" id="A0A1I0YWJ3"/>
<keyword evidence="2" id="KW-1185">Reference proteome</keyword>
<protein>
    <submittedName>
        <fullName evidence="1">2-Methylisocitrate lyase, PEP mutase family</fullName>
    </submittedName>
</protein>
<keyword evidence="1" id="KW-0456">Lyase</keyword>
<dbReference type="Proteomes" id="UP000243799">
    <property type="component" value="Unassembled WGS sequence"/>
</dbReference>
<organism evidence="1 2">
    <name type="scientific">Amycolatopsis marina</name>
    <dbReference type="NCBI Taxonomy" id="490629"/>
    <lineage>
        <taxon>Bacteria</taxon>
        <taxon>Bacillati</taxon>
        <taxon>Actinomycetota</taxon>
        <taxon>Actinomycetes</taxon>
        <taxon>Pseudonocardiales</taxon>
        <taxon>Pseudonocardiaceae</taxon>
        <taxon>Amycolatopsis</taxon>
    </lineage>
</organism>
<dbReference type="Gene3D" id="3.20.20.60">
    <property type="entry name" value="Phosphoenolpyruvate-binding domains"/>
    <property type="match status" value="1"/>
</dbReference>
<dbReference type="OrthoDB" id="9780430at2"/>
<accession>A0A1I0YWJ3</accession>
<dbReference type="InterPro" id="IPR015813">
    <property type="entry name" value="Pyrv/PenolPyrv_kinase-like_dom"/>
</dbReference>
<sequence length="250" mass="25259">MTAAALRELHVPGSPLVLPNAWDADSARLVVEAGFPVVATSSAAIAAVLGHDDGEQAPAGEMFAAAARIVRVVEVPVTVDAEAGYGLAPAELVARLGETGAVGCNLEDSDLRAGGLRAPGEQADFLAAVRQAAGDGLVINARVDCFLSAGSAGAENAVLPDAIERARRYLAAGVDCVYPIHITSAPVLRSFTEAVAPAAVNTAYLPSGPDLVGLASCGVARISLGAGLWRAGRSWLSGALRELAGGTPPY</sequence>
<dbReference type="GO" id="GO:0016829">
    <property type="term" value="F:lyase activity"/>
    <property type="evidence" value="ECO:0007669"/>
    <property type="project" value="UniProtKB-KW"/>
</dbReference>
<evidence type="ECO:0000313" key="1">
    <source>
        <dbReference type="EMBL" id="SFB16608.1"/>
    </source>
</evidence>
<gene>
    <name evidence="1" type="ORF">SAMN05216266_105319</name>
</gene>
<dbReference type="Pfam" id="PF13714">
    <property type="entry name" value="PEP_mutase"/>
    <property type="match status" value="1"/>
</dbReference>
<dbReference type="InterPro" id="IPR039556">
    <property type="entry name" value="ICL/PEPM"/>
</dbReference>
<name>A0A1I0YWJ3_9PSEU</name>
<dbReference type="RefSeq" id="WP_091672628.1">
    <property type="nucleotide sequence ID" value="NZ_FOKG01000005.1"/>
</dbReference>
<dbReference type="PANTHER" id="PTHR42905">
    <property type="entry name" value="PHOSPHOENOLPYRUVATE CARBOXYLASE"/>
    <property type="match status" value="1"/>
</dbReference>
<dbReference type="InterPro" id="IPR040442">
    <property type="entry name" value="Pyrv_kinase-like_dom_sf"/>
</dbReference>
<proteinExistence type="predicted"/>
<reference evidence="2" key="1">
    <citation type="submission" date="2016-10" db="EMBL/GenBank/DDBJ databases">
        <authorList>
            <person name="Varghese N."/>
            <person name="Submissions S."/>
        </authorList>
    </citation>
    <scope>NUCLEOTIDE SEQUENCE [LARGE SCALE GENOMIC DNA]</scope>
    <source>
        <strain evidence="2">CGMCC 4.3568</strain>
    </source>
</reference>
<dbReference type="CDD" id="cd00377">
    <property type="entry name" value="ICL_PEPM"/>
    <property type="match status" value="1"/>
</dbReference>
<dbReference type="SUPFAM" id="SSF51621">
    <property type="entry name" value="Phosphoenolpyruvate/pyruvate domain"/>
    <property type="match status" value="1"/>
</dbReference>
<dbReference type="PANTHER" id="PTHR42905:SF16">
    <property type="entry name" value="CARBOXYPHOSPHONOENOLPYRUVATE PHOSPHONOMUTASE-LIKE PROTEIN (AFU_ORTHOLOGUE AFUA_5G07230)"/>
    <property type="match status" value="1"/>
</dbReference>
<evidence type="ECO:0000313" key="2">
    <source>
        <dbReference type="Proteomes" id="UP000243799"/>
    </source>
</evidence>